<proteinExistence type="predicted"/>
<dbReference type="OrthoDB" id="1911285at2759"/>
<evidence type="ECO:0000256" key="2">
    <source>
        <dbReference type="ARBA" id="ARBA00023125"/>
    </source>
</evidence>
<dbReference type="Proteomes" id="UP000886885">
    <property type="component" value="Chromosome 9A"/>
</dbReference>
<feature type="region of interest" description="Disordered" evidence="5">
    <location>
        <begin position="232"/>
        <end position="254"/>
    </location>
</feature>
<evidence type="ECO:0000256" key="4">
    <source>
        <dbReference type="ARBA" id="ARBA00023242"/>
    </source>
</evidence>
<evidence type="ECO:0000256" key="5">
    <source>
        <dbReference type="SAM" id="MobiDB-lite"/>
    </source>
</evidence>
<accession>A0A8X8CQH6</accession>
<organism evidence="7 8">
    <name type="scientific">Populus tomentosa</name>
    <name type="common">Chinese white poplar</name>
    <dbReference type="NCBI Taxonomy" id="118781"/>
    <lineage>
        <taxon>Eukaryota</taxon>
        <taxon>Viridiplantae</taxon>
        <taxon>Streptophyta</taxon>
        <taxon>Embryophyta</taxon>
        <taxon>Tracheophyta</taxon>
        <taxon>Spermatophyta</taxon>
        <taxon>Magnoliopsida</taxon>
        <taxon>eudicotyledons</taxon>
        <taxon>Gunneridae</taxon>
        <taxon>Pentapetalae</taxon>
        <taxon>rosids</taxon>
        <taxon>fabids</taxon>
        <taxon>Malpighiales</taxon>
        <taxon>Salicaceae</taxon>
        <taxon>Saliceae</taxon>
        <taxon>Populus</taxon>
    </lineage>
</organism>
<evidence type="ECO:0000313" key="7">
    <source>
        <dbReference type="EMBL" id="KAG6762457.1"/>
    </source>
</evidence>
<keyword evidence="4" id="KW-0539">Nucleus</keyword>
<name>A0A8X8CQH6_POPTO</name>
<dbReference type="GO" id="GO:0003700">
    <property type="term" value="F:DNA-binding transcription factor activity"/>
    <property type="evidence" value="ECO:0007669"/>
    <property type="project" value="TreeGrafter"/>
</dbReference>
<dbReference type="Pfam" id="PF03479">
    <property type="entry name" value="PCC"/>
    <property type="match status" value="1"/>
</dbReference>
<protein>
    <recommendedName>
        <fullName evidence="6">PPC domain-containing protein</fullName>
    </recommendedName>
</protein>
<evidence type="ECO:0000256" key="1">
    <source>
        <dbReference type="ARBA" id="ARBA00023015"/>
    </source>
</evidence>
<sequence>MADHFGGAISLSRELSHTSDDSSSDHSPRSVPTLSATPVTADSPSRLGRPHNNTSPDDHIHHNNIQSVQIQRKPRGRPPGSKNRPKPPIIITKDCESSMKPAILEISAGSDVIETIVNFARRNHAGISVISATGSVANVTLRHPVSHTPSLSLHGPFNLLALFGSVVGPLATNKASCASSPPGSAVHSCSSFGISLAGAQGQVFGGIVAGKVMAATQVVVVAATFLNPTFHRLPGENDEAEQETKPSVGGGPASESCVSTGMSMAVYGVANPTPVNCQMCKIELDDLQFMPMTRCQRQIFGNSMPGVLEPHGKGVECANMKGFFMCWELELGSSVAGLSLYFELNTESVGLTDRGEFFVRWFSFGPQYISSGSLQSSAEFPFSFVDCYRTALINYYKHNYDTSWTPTDLI</sequence>
<keyword evidence="2" id="KW-0238">DNA-binding</keyword>
<dbReference type="CDD" id="cd11378">
    <property type="entry name" value="DUF296"/>
    <property type="match status" value="1"/>
</dbReference>
<dbReference type="EMBL" id="JAAWWB010000017">
    <property type="protein sequence ID" value="KAG6762457.1"/>
    <property type="molecule type" value="Genomic_DNA"/>
</dbReference>
<dbReference type="PANTHER" id="PTHR31100:SF63">
    <property type="entry name" value="AT-HOOK MOTIF NUCLEAR-LOCALIZED PROTEIN"/>
    <property type="match status" value="1"/>
</dbReference>
<dbReference type="GO" id="GO:0003680">
    <property type="term" value="F:minor groove of adenine-thymine-rich DNA binding"/>
    <property type="evidence" value="ECO:0007669"/>
    <property type="project" value="InterPro"/>
</dbReference>
<evidence type="ECO:0000259" key="6">
    <source>
        <dbReference type="PROSITE" id="PS51742"/>
    </source>
</evidence>
<dbReference type="AlphaFoldDB" id="A0A8X8CQH6"/>
<reference evidence="7" key="1">
    <citation type="journal article" date="2020" name="bioRxiv">
        <title>Hybrid origin of Populus tomentosa Carr. identified through genome sequencing and phylogenomic analysis.</title>
        <authorList>
            <person name="An X."/>
            <person name="Gao K."/>
            <person name="Chen Z."/>
            <person name="Li J."/>
            <person name="Yang X."/>
            <person name="Yang X."/>
            <person name="Zhou J."/>
            <person name="Guo T."/>
            <person name="Zhao T."/>
            <person name="Huang S."/>
            <person name="Miao D."/>
            <person name="Khan W.U."/>
            <person name="Rao P."/>
            <person name="Ye M."/>
            <person name="Lei B."/>
            <person name="Liao W."/>
            <person name="Wang J."/>
            <person name="Ji L."/>
            <person name="Li Y."/>
            <person name="Guo B."/>
            <person name="Mustafa N.S."/>
            <person name="Li S."/>
            <person name="Yun Q."/>
            <person name="Keller S.R."/>
            <person name="Mao J."/>
            <person name="Zhang R."/>
            <person name="Strauss S.H."/>
        </authorList>
    </citation>
    <scope>NUCLEOTIDE SEQUENCE</scope>
    <source>
        <strain evidence="7">GM15</strain>
        <tissue evidence="7">Leaf</tissue>
    </source>
</reference>
<feature type="compositionally biased region" description="Polar residues" evidence="5">
    <location>
        <begin position="30"/>
        <end position="43"/>
    </location>
</feature>
<feature type="compositionally biased region" description="Basic and acidic residues" evidence="5">
    <location>
        <begin position="14"/>
        <end position="28"/>
    </location>
</feature>
<gene>
    <name evidence="7" type="ORF">POTOM_032957</name>
</gene>
<dbReference type="PANTHER" id="PTHR31100">
    <property type="entry name" value="AT-HOOK MOTIF NUCLEAR-LOCALIZED PROTEIN 15"/>
    <property type="match status" value="1"/>
</dbReference>
<dbReference type="PROSITE" id="PS51742">
    <property type="entry name" value="PPC"/>
    <property type="match status" value="1"/>
</dbReference>
<keyword evidence="3" id="KW-0804">Transcription</keyword>
<keyword evidence="1" id="KW-0805">Transcription regulation</keyword>
<feature type="region of interest" description="Disordered" evidence="5">
    <location>
        <begin position="1"/>
        <end position="91"/>
    </location>
</feature>
<dbReference type="InterPro" id="IPR005175">
    <property type="entry name" value="PPC_dom"/>
</dbReference>
<evidence type="ECO:0000313" key="8">
    <source>
        <dbReference type="Proteomes" id="UP000886885"/>
    </source>
</evidence>
<dbReference type="GO" id="GO:0005634">
    <property type="term" value="C:nucleus"/>
    <property type="evidence" value="ECO:0007669"/>
    <property type="project" value="TreeGrafter"/>
</dbReference>
<comment type="caution">
    <text evidence="7">The sequence shown here is derived from an EMBL/GenBank/DDBJ whole genome shotgun (WGS) entry which is preliminary data.</text>
</comment>
<evidence type="ECO:0000256" key="3">
    <source>
        <dbReference type="ARBA" id="ARBA00023163"/>
    </source>
</evidence>
<dbReference type="InterPro" id="IPR014476">
    <property type="entry name" value="AHL15-29"/>
</dbReference>
<keyword evidence="8" id="KW-1185">Reference proteome</keyword>
<feature type="domain" description="PPC" evidence="6">
    <location>
        <begin position="96"/>
        <end position="246"/>
    </location>
</feature>